<dbReference type="PANTHER" id="PTHR34400:SF4">
    <property type="entry name" value="MEMBRANE PROTEIN"/>
    <property type="match status" value="1"/>
</dbReference>
<protein>
    <submittedName>
        <fullName evidence="2">Ferritin-like protein</fullName>
    </submittedName>
</protein>
<gene>
    <name evidence="2" type="ORF">G9399_13685</name>
</gene>
<evidence type="ECO:0000259" key="1">
    <source>
        <dbReference type="Pfam" id="PF12902"/>
    </source>
</evidence>
<dbReference type="SUPFAM" id="SSF54427">
    <property type="entry name" value="NTF2-like"/>
    <property type="match status" value="1"/>
</dbReference>
<dbReference type="EMBL" id="CP054160">
    <property type="protein sequence ID" value="QKJ59210.2"/>
    <property type="molecule type" value="Genomic_DNA"/>
</dbReference>
<name>A0AAE7EIG2_SERFO</name>
<dbReference type="InterPro" id="IPR012347">
    <property type="entry name" value="Ferritin-like"/>
</dbReference>
<dbReference type="Gene3D" id="1.20.1260.10">
    <property type="match status" value="1"/>
</dbReference>
<dbReference type="SUPFAM" id="SSF47240">
    <property type="entry name" value="Ferritin-like"/>
    <property type="match status" value="1"/>
</dbReference>
<sequence length="548" mass="60486">MNMTAKAKTFQLAETSFAQLGYVQFADEKSLAQDLTELRDLLLNAMQLEHATIPPYLTMLYTLDDDVDWRIIETLRSVVVEEMLHFTLTANLLNAIGGTPAVDSPDFLPSYPARLPYDIDDIEVNLYGFSKNGIFQGMVIEHPKDVRPRAIANEVPSDMTIGEFYLYVESRLRAAVETHGERAIFCGDPQRQIPPDVFYYGGGGNVLKVSDLKSAIAAMKLITDQGEGTENDIWVVDEDELAHYFRFSQIYNERLYQKGDTVASGPTGEPFPVPWGKSVLIDSNAKVSDYPPGEVRDAIIRFNQRYCQLLGDLQAAFTGAPDKLMAAVVAMCALRDDFRAITANPFPGKELFHCAPTFEYCVANRQPLGKQVLMAAPATAALTATDSVDASASASASVSNEATLDQLQQAYSTGNLQLALSCMSDEVIWDISGPSECPYLGVFYGHEGFTRFWTLLGATVNFGSAGVEKSFFSGDQAMSYGGEQGTTKCGRVPYRYDWAIRYQFNEQHQITLMRQYFNPLNILSALKAAPYPVPAACPHSAKPQSPQQ</sequence>
<feature type="domain" description="Iminophenyl-pyruvate dimer synthase" evidence="1">
    <location>
        <begin position="42"/>
        <end position="252"/>
    </location>
</feature>
<dbReference type="Pfam" id="PF12902">
    <property type="entry name" value="Ferritin-like"/>
    <property type="match status" value="1"/>
</dbReference>
<reference evidence="3" key="1">
    <citation type="submission" date="2020-03" db="EMBL/GenBank/DDBJ databases">
        <title>Genome sequences of seven Enterobacteriaceae strains isolated from Canadian wastewater treatment facilities.</title>
        <authorList>
            <person name="Huang H."/>
            <person name="Chmara J.T."/>
            <person name="Duceppe M.-O."/>
        </authorList>
    </citation>
    <scope>NUCLEOTIDE SEQUENCE [LARGE SCALE GENOMIC DNA]</scope>
    <source>
        <strain evidence="3">Biosolid 3</strain>
    </source>
</reference>
<evidence type="ECO:0000313" key="3">
    <source>
        <dbReference type="Proteomes" id="UP000503464"/>
    </source>
</evidence>
<dbReference type="Proteomes" id="UP000503464">
    <property type="component" value="Chromosome"/>
</dbReference>
<proteinExistence type="predicted"/>
<dbReference type="AlphaFoldDB" id="A0AAE7EIG2"/>
<dbReference type="InterPro" id="IPR026820">
    <property type="entry name" value="VioB/RebD_dom"/>
</dbReference>
<accession>A0AAE7EIG2</accession>
<evidence type="ECO:0000313" key="2">
    <source>
        <dbReference type="EMBL" id="QKJ59210.2"/>
    </source>
</evidence>
<dbReference type="InterPro" id="IPR009078">
    <property type="entry name" value="Ferritin-like_SF"/>
</dbReference>
<dbReference type="PANTHER" id="PTHR34400">
    <property type="match status" value="1"/>
</dbReference>
<organism evidence="2 3">
    <name type="scientific">Serratia fonticola</name>
    <dbReference type="NCBI Taxonomy" id="47917"/>
    <lineage>
        <taxon>Bacteria</taxon>
        <taxon>Pseudomonadati</taxon>
        <taxon>Pseudomonadota</taxon>
        <taxon>Gammaproteobacteria</taxon>
        <taxon>Enterobacterales</taxon>
        <taxon>Yersiniaceae</taxon>
        <taxon>Serratia</taxon>
    </lineage>
</organism>
<dbReference type="InterPro" id="IPR032710">
    <property type="entry name" value="NTF2-like_dom_sf"/>
</dbReference>
<dbReference type="RefSeq" id="WP_221035493.1">
    <property type="nucleotide sequence ID" value="NZ_CP054160.3"/>
</dbReference>
<dbReference type="Gene3D" id="3.10.450.50">
    <property type="match status" value="1"/>
</dbReference>